<proteinExistence type="predicted"/>
<dbReference type="InterPro" id="IPR010069">
    <property type="entry name" value="CdiA_FHA1_rpt"/>
</dbReference>
<gene>
    <name evidence="1" type="ORF">DKK79_14325</name>
</gene>
<dbReference type="NCBIfam" id="TIGR01731">
    <property type="entry name" value="fil_hemag_20aa"/>
    <property type="match status" value="2"/>
</dbReference>
<accession>A0A2V4DW78</accession>
<evidence type="ECO:0000313" key="1">
    <source>
        <dbReference type="EMBL" id="PXZ01421.1"/>
    </source>
</evidence>
<feature type="non-terminal residue" evidence="1">
    <location>
        <position position="375"/>
    </location>
</feature>
<reference evidence="1 2" key="1">
    <citation type="submission" date="2018-05" db="EMBL/GenBank/DDBJ databases">
        <title>Reference genomes for bee gut microbiota database.</title>
        <authorList>
            <person name="Ellegaard K.M."/>
        </authorList>
    </citation>
    <scope>NUCLEOTIDE SEQUENCE [LARGE SCALE GENOMIC DNA]</scope>
    <source>
        <strain evidence="1 2">ESL0177</strain>
    </source>
</reference>
<name>A0A2V4DW78_9GAMM</name>
<evidence type="ECO:0000313" key="2">
    <source>
        <dbReference type="Proteomes" id="UP000247483"/>
    </source>
</evidence>
<organism evidence="1 2">
    <name type="scientific">Gilliamella apicola</name>
    <dbReference type="NCBI Taxonomy" id="1196095"/>
    <lineage>
        <taxon>Bacteria</taxon>
        <taxon>Pseudomonadati</taxon>
        <taxon>Pseudomonadota</taxon>
        <taxon>Gammaproteobacteria</taxon>
        <taxon>Orbales</taxon>
        <taxon>Orbaceae</taxon>
        <taxon>Gilliamella</taxon>
    </lineage>
</organism>
<dbReference type="InterPro" id="IPR008619">
    <property type="entry name" value="Filamentous_hemagglutn_rpt"/>
</dbReference>
<feature type="non-terminal residue" evidence="1">
    <location>
        <position position="1"/>
    </location>
</feature>
<comment type="caution">
    <text evidence="1">The sequence shown here is derived from an EMBL/GenBank/DDBJ whole genome shotgun (WGS) entry which is preliminary data.</text>
</comment>
<dbReference type="Pfam" id="PF05594">
    <property type="entry name" value="Fil_haemagg"/>
    <property type="match status" value="2"/>
</dbReference>
<dbReference type="AlphaFoldDB" id="A0A2V4DW78"/>
<dbReference type="EMBL" id="QGLP01000018">
    <property type="protein sequence ID" value="PXZ01421.1"/>
    <property type="molecule type" value="Genomic_DNA"/>
</dbReference>
<sequence>QDILNDQLILSGKKLDIISQQLTNSEKGEISSDLLNLTHDTLTNYGLIDGTVTDINAITLNNLNTGKIYSDDLQIDVQTLNNRANTEHAPVIAARRDFKLNAKILNNYSHALLLSLGKFKINADIINNHSARIESSDDMTIYANKINNINDNFKTELVKISQQHKLEFAFYNSNKRYSGNNYKIKKGHGKKKYPTLIAYNEDGTSRSHYKYIEYNYTQKHYQTQITETEPAEIISGKNLLIDANHVINSNSKIIAGEALQLSVGLLDNISTKGIDRVTDKGYQIRHDRKWHGGTKRNYSSYTRTTKFNNIVETSLDLDAGKIAEHQFVSSTTVNTPEKSQTGIIVDSSDRQIAQVNAISTIESNLTLPDNSLYTV</sequence>
<dbReference type="Proteomes" id="UP000247483">
    <property type="component" value="Unassembled WGS sequence"/>
</dbReference>
<protein>
    <submittedName>
        <fullName evidence="1">Uncharacterized protein</fullName>
    </submittedName>
</protein>